<evidence type="ECO:0000313" key="3">
    <source>
        <dbReference type="Proteomes" id="UP000281406"/>
    </source>
</evidence>
<dbReference type="EMBL" id="RJVU01046259">
    <property type="protein sequence ID" value="ROL44316.1"/>
    <property type="molecule type" value="Genomic_DNA"/>
</dbReference>
<keyword evidence="3" id="KW-1185">Reference proteome</keyword>
<feature type="region of interest" description="Disordered" evidence="1">
    <location>
        <begin position="123"/>
        <end position="150"/>
    </location>
</feature>
<evidence type="ECO:0000313" key="2">
    <source>
        <dbReference type="EMBL" id="ROL44316.1"/>
    </source>
</evidence>
<name>A0A3N0YDL6_ANAGA</name>
<dbReference type="Proteomes" id="UP000281406">
    <property type="component" value="Unassembled WGS sequence"/>
</dbReference>
<dbReference type="AlphaFoldDB" id="A0A3N0YDL6"/>
<gene>
    <name evidence="2" type="ORF">DPX16_8738</name>
</gene>
<reference evidence="2 3" key="1">
    <citation type="submission" date="2018-10" db="EMBL/GenBank/DDBJ databases">
        <title>Genome assembly for a Yunnan-Guizhou Plateau 3E fish, Anabarilius grahami (Regan), and its evolutionary and genetic applications.</title>
        <authorList>
            <person name="Jiang W."/>
        </authorList>
    </citation>
    <scope>NUCLEOTIDE SEQUENCE [LARGE SCALE GENOMIC DNA]</scope>
    <source>
        <strain evidence="2">AG-KIZ</strain>
        <tissue evidence="2">Muscle</tissue>
    </source>
</reference>
<comment type="caution">
    <text evidence="2">The sequence shown here is derived from an EMBL/GenBank/DDBJ whole genome shotgun (WGS) entry which is preliminary data.</text>
</comment>
<organism evidence="2 3">
    <name type="scientific">Anabarilius grahami</name>
    <name type="common">Kanglang fish</name>
    <name type="synonym">Barilius grahami</name>
    <dbReference type="NCBI Taxonomy" id="495550"/>
    <lineage>
        <taxon>Eukaryota</taxon>
        <taxon>Metazoa</taxon>
        <taxon>Chordata</taxon>
        <taxon>Craniata</taxon>
        <taxon>Vertebrata</taxon>
        <taxon>Euteleostomi</taxon>
        <taxon>Actinopterygii</taxon>
        <taxon>Neopterygii</taxon>
        <taxon>Teleostei</taxon>
        <taxon>Ostariophysi</taxon>
        <taxon>Cypriniformes</taxon>
        <taxon>Xenocyprididae</taxon>
        <taxon>Xenocypridinae</taxon>
        <taxon>Xenocypridinae incertae sedis</taxon>
        <taxon>Anabarilius</taxon>
    </lineage>
</organism>
<sequence>MASSDAISSITERLMESKKQAAALQQFLPCQSQVSAAAGREQPKLSTSSSHRQQQKQSVATHTPPPKSWDAGQCSQAKSSRLKTDLRTVIAAKRALSKKILTPRVDPLQSQTAFNSLHGARVSSVSSGGHSANPAAMPGQCQGQRFPASHPRVVRAI</sequence>
<accession>A0A3N0YDL6</accession>
<protein>
    <submittedName>
        <fullName evidence="2">Uncharacterized protein</fullName>
    </submittedName>
</protein>
<feature type="compositionally biased region" description="Polar residues" evidence="1">
    <location>
        <begin position="44"/>
        <end position="61"/>
    </location>
</feature>
<proteinExistence type="predicted"/>
<evidence type="ECO:0000256" key="1">
    <source>
        <dbReference type="SAM" id="MobiDB-lite"/>
    </source>
</evidence>
<feature type="region of interest" description="Disordered" evidence="1">
    <location>
        <begin position="35"/>
        <end position="83"/>
    </location>
</feature>